<dbReference type="SUPFAM" id="SSF51445">
    <property type="entry name" value="(Trans)glycosidases"/>
    <property type="match status" value="1"/>
</dbReference>
<feature type="region of interest" description="Disordered" evidence="11">
    <location>
        <begin position="1238"/>
        <end position="1265"/>
    </location>
</feature>
<evidence type="ECO:0000256" key="11">
    <source>
        <dbReference type="SAM" id="MobiDB-lite"/>
    </source>
</evidence>
<dbReference type="InterPro" id="IPR017853">
    <property type="entry name" value="GH"/>
</dbReference>
<dbReference type="Proteomes" id="UP001342314">
    <property type="component" value="Unassembled WGS sequence"/>
</dbReference>
<dbReference type="PANTHER" id="PTHR10632">
    <property type="entry name" value="SULFIDE:QUINONE OXIDOREDUCTASE"/>
    <property type="match status" value="1"/>
</dbReference>
<evidence type="ECO:0000256" key="2">
    <source>
        <dbReference type="ARBA" id="ARBA00004173"/>
    </source>
</evidence>
<dbReference type="GO" id="GO:0070224">
    <property type="term" value="F:sulfide:quinone oxidoreductase activity"/>
    <property type="evidence" value="ECO:0007669"/>
    <property type="project" value="TreeGrafter"/>
</dbReference>
<dbReference type="GO" id="GO:0005739">
    <property type="term" value="C:mitochondrion"/>
    <property type="evidence" value="ECO:0007669"/>
    <property type="project" value="UniProtKB-SubCell"/>
</dbReference>
<dbReference type="EMBL" id="BQKY01000018">
    <property type="protein sequence ID" value="GJN94740.1"/>
    <property type="molecule type" value="Genomic_DNA"/>
</dbReference>
<feature type="region of interest" description="Disordered" evidence="11">
    <location>
        <begin position="708"/>
        <end position="736"/>
    </location>
</feature>
<gene>
    <name evidence="12" type="ORF">Rhopal_007832-T1</name>
</gene>
<keyword evidence="5" id="KW-0274">FAD</keyword>
<accession>A0AAV5GZ56</accession>
<sequence>MLSTASRVPRTLAPAAVRAFARNASTSAHRFVVVGAGTAGVTVAAQLQRAFAAEKRPLGDGDIAIIDPAATHHYQPGWTLVGSGLASLDQMNKPMNDVIPTGVKRYTAAVETFQPEQNTVTLNGDDKIKYDFLVVAPGLKINFDAVKGLNEGLADPNGPVSSIYSVNAVEKAWKNIQAFKKGTAIFTQPAGVIKCAGAPQKILWMAESQWRNDGVRDQVNPVFATGTPTMFGVPKYSKALEHIRQQRNVEGLFNHNLVAIDNAKRVATFATGEGKTAEREFDFLHVVPPQVAPDFIKQSPLADAAGWVAVDPATTQSTKFANVFSLGDASSLPNSKTAAAVSSQAPVLVDNLRALHDGAELPAKYDGYASCPLLTGHNELMLAEFKYGGVPKETFAPILGSQDVPNRFYYHLKKDFFPRVYWSSFVKGTWFGPKGPIRPIDYFYQDCGSGVSCLSIFGLVSGVCSSPVYHQPAFRSMHPAASPSAALPPLVPPKVPPPPPPPAPPRRFPPHLNTQPGSTRAHTVVPVSPASARPHRRTLSAAVSPASPSRSARRPAGAPPRSRTTSVDYGAELDDGEDDDEAFEMGEHRVLVGDSAAAAGDTDKDLPLLVADDGADASSDEELLGPPRRRKKRRRERGGAAQQRWTATRWVLVVGLSCTAGAVVLVAVMAWLVPDSPAASRAGELAQGAKDKVGWAVEQVKGWVGGKVAGAPAGTDDLDEDAGEEDEAWVQGKDGDTVRMRNGDEFVYRNPFGGTFDSDPNSLAARAQNDTPPLSEEWDFLRMRMRGVNLGGWLSLEPFITSHLFEPFLEADIPAEDEYTLSLNLRKAGTLERTLRQHYDTFITEKDFATIAGAGLNWIRLPIPYWAIRTWDDEPFLEHVAWEYVLKAIEWARKYGLRINLDLHSVPGSQNGWNHSGRLGSISFLHSTLGLANAQRALDYIAALAEFTSRRGVREVVPMYSVINEPMLAVLGEEALRGFYLKAYETIRNITGYGPGHGAFLALHDGFKGTRRWYHFLDTAPSDGTVRGDALKGSTDGLDRVALDSHRYLAFAEPDLRSVREQVLKPCSKWAAEYNKTMLGFGVAISGEFSLGVTDCGRFLNNVFQGTRLEGTFPNATSPMYPPSAPLGTCEYWEDYEQWTDEFKEDLKDLTRAQMNTFQNWFYWTWRTLPSTLHLPHLAANALWSYSLGLEQGWIPRDPREGVGFCDAYRDKVGAEDWKHYVVQDDLVEGWKVGRAGPPFPDLERRQDDVPASPSAGQDVPYTFGRIPPEAAERDTARWPPTEFDVPSLGFNGGGMRTAPLLVYERTGDAPVLRSPRGAEEGRDIGRKWAVPRKGCEYPKDRWRVPDEVVEDAPAVKYECTAAAALERGDDI</sequence>
<feature type="compositionally biased region" description="Pro residues" evidence="11">
    <location>
        <begin position="489"/>
        <end position="507"/>
    </location>
</feature>
<keyword evidence="7" id="KW-0560">Oxidoreductase</keyword>
<proteinExistence type="inferred from homology"/>
<evidence type="ECO:0000256" key="4">
    <source>
        <dbReference type="ARBA" id="ARBA00022719"/>
    </source>
</evidence>
<feature type="compositionally biased region" description="Acidic residues" evidence="11">
    <location>
        <begin position="716"/>
        <end position="728"/>
    </location>
</feature>
<dbReference type="SUPFAM" id="SSF51905">
    <property type="entry name" value="FAD/NAD(P)-binding domain"/>
    <property type="match status" value="2"/>
</dbReference>
<reference evidence="12 13" key="1">
    <citation type="submission" date="2021-12" db="EMBL/GenBank/DDBJ databases">
        <title>High titer production of polyol ester of fatty acids by Rhodotorula paludigena BS15 towards product separation-free biomass refinery.</title>
        <authorList>
            <person name="Mano J."/>
            <person name="Ono H."/>
            <person name="Tanaka T."/>
            <person name="Naito K."/>
            <person name="Sushida H."/>
            <person name="Ike M."/>
            <person name="Tokuyasu K."/>
            <person name="Kitaoka M."/>
        </authorList>
    </citation>
    <scope>NUCLEOTIDE SEQUENCE [LARGE SCALE GENOMIC DNA]</scope>
    <source>
        <strain evidence="12 13">BS15</strain>
    </source>
</reference>
<evidence type="ECO:0000256" key="3">
    <source>
        <dbReference type="ARBA" id="ARBA00022630"/>
    </source>
</evidence>
<dbReference type="GO" id="GO:0071949">
    <property type="term" value="F:FAD binding"/>
    <property type="evidence" value="ECO:0007669"/>
    <property type="project" value="TreeGrafter"/>
</dbReference>
<comment type="caution">
    <text evidence="12">The sequence shown here is derived from an EMBL/GenBank/DDBJ whole genome shotgun (WGS) entry which is preliminary data.</text>
</comment>
<comment type="subcellular location">
    <subcellularLocation>
        <location evidence="2">Mitochondrion</location>
    </subcellularLocation>
</comment>
<feature type="compositionally biased region" description="Acidic residues" evidence="11">
    <location>
        <begin position="613"/>
        <end position="623"/>
    </location>
</feature>
<evidence type="ECO:0000256" key="10">
    <source>
        <dbReference type="ARBA" id="ARBA00070160"/>
    </source>
</evidence>
<evidence type="ECO:0000256" key="9">
    <source>
        <dbReference type="ARBA" id="ARBA00060891"/>
    </source>
</evidence>
<protein>
    <recommendedName>
        <fullName evidence="10">Sulfide:quinone oxidoreductase, mitochondrial</fullName>
    </recommendedName>
</protein>
<feature type="compositionally biased region" description="Basic residues" evidence="11">
    <location>
        <begin position="627"/>
        <end position="636"/>
    </location>
</feature>
<keyword evidence="6" id="KW-0809">Transit peptide</keyword>
<dbReference type="Gene3D" id="3.20.20.80">
    <property type="entry name" value="Glycosidases"/>
    <property type="match status" value="1"/>
</dbReference>
<dbReference type="FunFam" id="3.50.50.60:FF:000034">
    <property type="entry name" value="sulfide:quinone oxidoreductase, mitochondrial"/>
    <property type="match status" value="1"/>
</dbReference>
<feature type="compositionally biased region" description="Low complexity" evidence="11">
    <location>
        <begin position="540"/>
        <end position="563"/>
    </location>
</feature>
<dbReference type="PANTHER" id="PTHR10632:SF2">
    <property type="entry name" value="SULFIDE:QUINONE OXIDOREDUCTASE, MITOCHONDRIAL"/>
    <property type="match status" value="1"/>
</dbReference>
<evidence type="ECO:0000256" key="7">
    <source>
        <dbReference type="ARBA" id="ARBA00023002"/>
    </source>
</evidence>
<keyword evidence="3" id="KW-0285">Flavoprotein</keyword>
<organism evidence="12 13">
    <name type="scientific">Rhodotorula paludigena</name>
    <dbReference type="NCBI Taxonomy" id="86838"/>
    <lineage>
        <taxon>Eukaryota</taxon>
        <taxon>Fungi</taxon>
        <taxon>Dikarya</taxon>
        <taxon>Basidiomycota</taxon>
        <taxon>Pucciniomycotina</taxon>
        <taxon>Microbotryomycetes</taxon>
        <taxon>Sporidiobolales</taxon>
        <taxon>Sporidiobolaceae</taxon>
        <taxon>Rhodotorula</taxon>
    </lineage>
</organism>
<dbReference type="GO" id="GO:0070221">
    <property type="term" value="P:sulfide oxidation, using sulfide:quinone oxidoreductase"/>
    <property type="evidence" value="ECO:0007669"/>
    <property type="project" value="TreeGrafter"/>
</dbReference>
<keyword evidence="13" id="KW-1185">Reference proteome</keyword>
<comment type="similarity">
    <text evidence="9">Belongs to the SQRD family.</text>
</comment>
<dbReference type="Gene3D" id="3.50.50.60">
    <property type="entry name" value="FAD/NAD(P)-binding domain"/>
    <property type="match status" value="2"/>
</dbReference>
<evidence type="ECO:0000256" key="8">
    <source>
        <dbReference type="ARBA" id="ARBA00023128"/>
    </source>
</evidence>
<comment type="cofactor">
    <cofactor evidence="1">
        <name>FAD</name>
        <dbReference type="ChEBI" id="CHEBI:57692"/>
    </cofactor>
</comment>
<feature type="region of interest" description="Disordered" evidence="11">
    <location>
        <begin position="603"/>
        <end position="641"/>
    </location>
</feature>
<feature type="compositionally biased region" description="Polar residues" evidence="11">
    <location>
        <begin position="512"/>
        <end position="521"/>
    </location>
</feature>
<dbReference type="InterPro" id="IPR015904">
    <property type="entry name" value="Sulphide_quinone_reductase"/>
</dbReference>
<evidence type="ECO:0000256" key="1">
    <source>
        <dbReference type="ARBA" id="ARBA00001974"/>
    </source>
</evidence>
<evidence type="ECO:0000256" key="5">
    <source>
        <dbReference type="ARBA" id="ARBA00022827"/>
    </source>
</evidence>
<keyword evidence="4" id="KW-0874">Quinone</keyword>
<evidence type="ECO:0000313" key="12">
    <source>
        <dbReference type="EMBL" id="GJN94740.1"/>
    </source>
</evidence>
<feature type="region of interest" description="Disordered" evidence="11">
    <location>
        <begin position="481"/>
        <end position="579"/>
    </location>
</feature>
<dbReference type="GO" id="GO:0048038">
    <property type="term" value="F:quinone binding"/>
    <property type="evidence" value="ECO:0007669"/>
    <property type="project" value="UniProtKB-KW"/>
</dbReference>
<evidence type="ECO:0000313" key="13">
    <source>
        <dbReference type="Proteomes" id="UP001342314"/>
    </source>
</evidence>
<keyword evidence="8" id="KW-0496">Mitochondrion</keyword>
<name>A0AAV5GZ56_9BASI</name>
<evidence type="ECO:0000256" key="6">
    <source>
        <dbReference type="ARBA" id="ARBA00022946"/>
    </source>
</evidence>
<dbReference type="InterPro" id="IPR036188">
    <property type="entry name" value="FAD/NAD-bd_sf"/>
</dbReference>